<organism evidence="2 3">
    <name type="scientific">Marasmiellus scandens</name>
    <dbReference type="NCBI Taxonomy" id="2682957"/>
    <lineage>
        <taxon>Eukaryota</taxon>
        <taxon>Fungi</taxon>
        <taxon>Dikarya</taxon>
        <taxon>Basidiomycota</taxon>
        <taxon>Agaricomycotina</taxon>
        <taxon>Agaricomycetes</taxon>
        <taxon>Agaricomycetidae</taxon>
        <taxon>Agaricales</taxon>
        <taxon>Marasmiineae</taxon>
        <taxon>Omphalotaceae</taxon>
        <taxon>Marasmiellus</taxon>
    </lineage>
</organism>
<reference evidence="2 3" key="1">
    <citation type="submission" date="2024-01" db="EMBL/GenBank/DDBJ databases">
        <title>A draft genome for the cacao thread blight pathogen Marasmiellus scandens.</title>
        <authorList>
            <person name="Baruah I.K."/>
            <person name="Leung J."/>
            <person name="Bukari Y."/>
            <person name="Amoako-Attah I."/>
            <person name="Meinhardt L.W."/>
            <person name="Bailey B.A."/>
            <person name="Cohen S.P."/>
        </authorList>
    </citation>
    <scope>NUCLEOTIDE SEQUENCE [LARGE SCALE GENOMIC DNA]</scope>
    <source>
        <strain evidence="2 3">GH-19</strain>
    </source>
</reference>
<evidence type="ECO:0000256" key="1">
    <source>
        <dbReference type="SAM" id="SignalP"/>
    </source>
</evidence>
<dbReference type="Proteomes" id="UP001498398">
    <property type="component" value="Unassembled WGS sequence"/>
</dbReference>
<gene>
    <name evidence="2" type="ORF">VKT23_015547</name>
</gene>
<accession>A0ABR1IXJ8</accession>
<keyword evidence="3" id="KW-1185">Reference proteome</keyword>
<feature type="chain" id="PRO_5046811983" evidence="1">
    <location>
        <begin position="25"/>
        <end position="130"/>
    </location>
</feature>
<protein>
    <submittedName>
        <fullName evidence="2">Uncharacterized protein</fullName>
    </submittedName>
</protein>
<evidence type="ECO:0000313" key="2">
    <source>
        <dbReference type="EMBL" id="KAK7443763.1"/>
    </source>
</evidence>
<comment type="caution">
    <text evidence="2">The sequence shown here is derived from an EMBL/GenBank/DDBJ whole genome shotgun (WGS) entry which is preliminary data.</text>
</comment>
<keyword evidence="1" id="KW-0732">Signal</keyword>
<sequence length="130" mass="14320">MRFSVASASALALSVLSIPATVTATYNYGSQPSQGVTNPFYCPEVSLKNLGKMDWLCDKPPYTDKVFGCTYRNGAGTSSISCIYDVLTGKCESESEDCPKSAWDNNTRKRYLAEKKRSTSGLGRRMHNRL</sequence>
<name>A0ABR1IXJ8_9AGAR</name>
<feature type="signal peptide" evidence="1">
    <location>
        <begin position="1"/>
        <end position="24"/>
    </location>
</feature>
<evidence type="ECO:0000313" key="3">
    <source>
        <dbReference type="Proteomes" id="UP001498398"/>
    </source>
</evidence>
<proteinExistence type="predicted"/>
<dbReference type="EMBL" id="JBANRG010000053">
    <property type="protein sequence ID" value="KAK7443763.1"/>
    <property type="molecule type" value="Genomic_DNA"/>
</dbReference>